<keyword evidence="2" id="KW-0812">Transmembrane</keyword>
<keyword evidence="4" id="KW-1185">Reference proteome</keyword>
<feature type="region of interest" description="Disordered" evidence="1">
    <location>
        <begin position="210"/>
        <end position="245"/>
    </location>
</feature>
<sequence length="706" mass="72285">MSGLPAGAFLTTLGGRRCTAVPRAASNTQAAPAAATVNADTAAPPPAAAATTAAAVGAFSVAGAADAVNTALADAGAPAGAATSTTNSSSLATTSTSTSTRLSPGTEEAAVATVVGAAAIPAPQVLAATAPAAELPTPPSTPTLPTFTRITTSPQIEPTSATETSETDSSITAAAADVVANSPAAALPDASSPVLPENPGATNLISTIGNVGNAQAPTDGSVPGPSNTATSNSAVSAGAGPSGNSVQSTVAVAGGVIGGVVALSIAAFVIWWWRRRVIKKRRSTLLTPLDAANYRDEKGGYMISRGSIGPTPMGEKFKAALGYNAKKIRGRMSRLVTKKGSSPSVNMDRGTSQFMDPANSHSRATSSNTIGGAEATAKDRFVDWWSRLTADMNFNWRTRDNGLSNSTSNLGRGIGHNDISAYQSASEKRDINNAQPDFLTLLNMDERELDREAQRRRASLSRKNGSAGSTDQFLGRLNLSFGSDDPFSDANALAHTSAQPAPLVVSQGNNPFSDANAIRDPKPSTYVADMRRSRGQSVSNNGGPPTSTRQPSTVYQRDSGGSVGDFAGRRNKFRSDPFDLERPELLAGARAAKNSITSSTGATAGGESRSSRISGGVGTSEIRRPAGAHHRGDSFTSKYSSGVSMGDWSDPGPDVGPAASKWDGPEPRGSPTQGWRDRLEREKAAKAGDLKRNDSVGSGKSVGKAM</sequence>
<keyword evidence="2" id="KW-1133">Transmembrane helix</keyword>
<dbReference type="AlphaFoldDB" id="A0AA39U2J0"/>
<feature type="compositionally biased region" description="Polar residues" evidence="1">
    <location>
        <begin position="634"/>
        <end position="643"/>
    </location>
</feature>
<name>A0AA39U2J0_9PEZI</name>
<feature type="region of interest" description="Disordered" evidence="1">
    <location>
        <begin position="502"/>
        <end position="706"/>
    </location>
</feature>
<reference evidence="3" key="1">
    <citation type="submission" date="2023-06" db="EMBL/GenBank/DDBJ databases">
        <title>Genome-scale phylogeny and comparative genomics of the fungal order Sordariales.</title>
        <authorList>
            <consortium name="Lawrence Berkeley National Laboratory"/>
            <person name="Hensen N."/>
            <person name="Bonometti L."/>
            <person name="Westerberg I."/>
            <person name="Brannstrom I.O."/>
            <person name="Guillou S."/>
            <person name="Cros-Aarteil S."/>
            <person name="Calhoun S."/>
            <person name="Haridas S."/>
            <person name="Kuo A."/>
            <person name="Mondo S."/>
            <person name="Pangilinan J."/>
            <person name="Riley R."/>
            <person name="Labutti K."/>
            <person name="Andreopoulos B."/>
            <person name="Lipzen A."/>
            <person name="Chen C."/>
            <person name="Yanf M."/>
            <person name="Daum C."/>
            <person name="Ng V."/>
            <person name="Clum A."/>
            <person name="Steindorff A."/>
            <person name="Ohm R."/>
            <person name="Martin F."/>
            <person name="Silar P."/>
            <person name="Natvig D."/>
            <person name="Lalanne C."/>
            <person name="Gautier V."/>
            <person name="Ament-Velasquez S.L."/>
            <person name="Kruys A."/>
            <person name="Hutchinson M.I."/>
            <person name="Powell A.J."/>
            <person name="Barry K."/>
            <person name="Miller A.N."/>
            <person name="Grigoriev I.V."/>
            <person name="Debuchy R."/>
            <person name="Gladieux P."/>
            <person name="Thoren M.H."/>
            <person name="Johannesson H."/>
        </authorList>
    </citation>
    <scope>NUCLEOTIDE SEQUENCE</scope>
    <source>
        <strain evidence="3">CBS 606.72</strain>
    </source>
</reference>
<feature type="compositionally biased region" description="Polar residues" evidence="1">
    <location>
        <begin position="535"/>
        <end position="556"/>
    </location>
</feature>
<gene>
    <name evidence="3" type="ORF">B0T14DRAFT_500294</name>
</gene>
<accession>A0AA39U2J0</accession>
<dbReference type="Proteomes" id="UP001175000">
    <property type="component" value="Unassembled WGS sequence"/>
</dbReference>
<evidence type="ECO:0000313" key="3">
    <source>
        <dbReference type="EMBL" id="KAK0611133.1"/>
    </source>
</evidence>
<organism evidence="3 4">
    <name type="scientific">Immersiella caudata</name>
    <dbReference type="NCBI Taxonomy" id="314043"/>
    <lineage>
        <taxon>Eukaryota</taxon>
        <taxon>Fungi</taxon>
        <taxon>Dikarya</taxon>
        <taxon>Ascomycota</taxon>
        <taxon>Pezizomycotina</taxon>
        <taxon>Sordariomycetes</taxon>
        <taxon>Sordariomycetidae</taxon>
        <taxon>Sordariales</taxon>
        <taxon>Lasiosphaeriaceae</taxon>
        <taxon>Immersiella</taxon>
    </lineage>
</organism>
<proteinExistence type="predicted"/>
<feature type="compositionally biased region" description="Basic and acidic residues" evidence="1">
    <location>
        <begin position="675"/>
        <end position="694"/>
    </location>
</feature>
<feature type="region of interest" description="Disordered" evidence="1">
    <location>
        <begin position="133"/>
        <end position="169"/>
    </location>
</feature>
<feature type="compositionally biased region" description="Polar residues" evidence="1">
    <location>
        <begin position="461"/>
        <end position="472"/>
    </location>
</feature>
<comment type="caution">
    <text evidence="3">The sequence shown here is derived from an EMBL/GenBank/DDBJ whole genome shotgun (WGS) entry which is preliminary data.</text>
</comment>
<evidence type="ECO:0000313" key="4">
    <source>
        <dbReference type="Proteomes" id="UP001175000"/>
    </source>
</evidence>
<feature type="compositionally biased region" description="Low complexity" evidence="1">
    <location>
        <begin position="605"/>
        <end position="614"/>
    </location>
</feature>
<evidence type="ECO:0000256" key="1">
    <source>
        <dbReference type="SAM" id="MobiDB-lite"/>
    </source>
</evidence>
<feature type="compositionally biased region" description="Low complexity" evidence="1">
    <location>
        <begin position="143"/>
        <end position="169"/>
    </location>
</feature>
<protein>
    <submittedName>
        <fullName evidence="3">Uncharacterized protein</fullName>
    </submittedName>
</protein>
<dbReference type="EMBL" id="JAULSU010000007">
    <property type="protein sequence ID" value="KAK0611133.1"/>
    <property type="molecule type" value="Genomic_DNA"/>
</dbReference>
<feature type="compositionally biased region" description="Basic and acidic residues" evidence="1">
    <location>
        <begin position="573"/>
        <end position="584"/>
    </location>
</feature>
<feature type="region of interest" description="Disordered" evidence="1">
    <location>
        <begin position="450"/>
        <end position="472"/>
    </location>
</feature>
<feature type="compositionally biased region" description="Low complexity" evidence="1">
    <location>
        <begin position="226"/>
        <end position="239"/>
    </location>
</feature>
<keyword evidence="2" id="KW-0472">Membrane</keyword>
<feature type="region of interest" description="Disordered" evidence="1">
    <location>
        <begin position="78"/>
        <end position="105"/>
    </location>
</feature>
<feature type="transmembrane region" description="Helical" evidence="2">
    <location>
        <begin position="250"/>
        <end position="273"/>
    </location>
</feature>
<evidence type="ECO:0000256" key="2">
    <source>
        <dbReference type="SAM" id="Phobius"/>
    </source>
</evidence>
<feature type="region of interest" description="Disordered" evidence="1">
    <location>
        <begin position="336"/>
        <end position="369"/>
    </location>
</feature>
<feature type="compositionally biased region" description="Polar residues" evidence="1">
    <location>
        <begin position="339"/>
        <end position="369"/>
    </location>
</feature>